<accession>A0A1S0UAR0</accession>
<evidence type="ECO:0000313" key="1">
    <source>
        <dbReference type="EMBL" id="EFO27567.1"/>
    </source>
</evidence>
<protein>
    <submittedName>
        <fullName evidence="1">Uncharacterized protein</fullName>
    </submittedName>
</protein>
<name>A0A1S0UAR0_LOALO</name>
<organism evidence="1">
    <name type="scientific">Loa loa</name>
    <name type="common">Eye worm</name>
    <name type="synonym">Filaria loa</name>
    <dbReference type="NCBI Taxonomy" id="7209"/>
    <lineage>
        <taxon>Eukaryota</taxon>
        <taxon>Metazoa</taxon>
        <taxon>Ecdysozoa</taxon>
        <taxon>Nematoda</taxon>
        <taxon>Chromadorea</taxon>
        <taxon>Rhabditida</taxon>
        <taxon>Spirurina</taxon>
        <taxon>Spiruromorpha</taxon>
        <taxon>Filarioidea</taxon>
        <taxon>Onchocercidae</taxon>
        <taxon>Loa</taxon>
    </lineage>
</organism>
<dbReference type="CTD" id="9938288"/>
<dbReference type="AlphaFoldDB" id="A0A1S0UAR0"/>
<dbReference type="KEGG" id="loa:LOAG_00916"/>
<dbReference type="GeneID" id="9938288"/>
<reference evidence="1" key="1">
    <citation type="submission" date="2012-04" db="EMBL/GenBank/DDBJ databases">
        <title>The Genome Sequence of Loa loa.</title>
        <authorList>
            <consortium name="The Broad Institute Genome Sequencing Platform"/>
            <consortium name="Broad Institute Genome Sequencing Center for Infectious Disease"/>
            <person name="Nutman T.B."/>
            <person name="Fink D.L."/>
            <person name="Russ C."/>
            <person name="Young S."/>
            <person name="Zeng Q."/>
            <person name="Gargeya S."/>
            <person name="Alvarado L."/>
            <person name="Berlin A."/>
            <person name="Chapman S.B."/>
            <person name="Chen Z."/>
            <person name="Freedman E."/>
            <person name="Gellesch M."/>
            <person name="Goldberg J."/>
            <person name="Griggs A."/>
            <person name="Gujja S."/>
            <person name="Heilman E.R."/>
            <person name="Heiman D."/>
            <person name="Howarth C."/>
            <person name="Mehta T."/>
            <person name="Neiman D."/>
            <person name="Pearson M."/>
            <person name="Roberts A."/>
            <person name="Saif S."/>
            <person name="Shea T."/>
            <person name="Shenoy N."/>
            <person name="Sisk P."/>
            <person name="Stolte C."/>
            <person name="Sykes S."/>
            <person name="White J."/>
            <person name="Yandava C."/>
            <person name="Haas B."/>
            <person name="Henn M.R."/>
            <person name="Nusbaum C."/>
            <person name="Birren B."/>
        </authorList>
    </citation>
    <scope>NUCLEOTIDE SEQUENCE [LARGE SCALE GENOMIC DNA]</scope>
</reference>
<dbReference type="InParanoid" id="A0A1S0UAR0"/>
<sequence length="108" mass="12107">MNGSGQFNLKGRVPSDANGKLRNIALRILLPAVRSHFTTSWGIAREILIPRKFRQYETIGGSMPHKTIYSKYESPTPINSGYTSSYHPVEGSKSIFEHVDRQVDANKS</sequence>
<dbReference type="EMBL" id="JH712074">
    <property type="protein sequence ID" value="EFO27567.1"/>
    <property type="molecule type" value="Genomic_DNA"/>
</dbReference>
<proteinExistence type="predicted"/>
<gene>
    <name evidence="1" type="ORF">LOAG_00916</name>
</gene>
<dbReference type="RefSeq" id="XP_003136504.1">
    <property type="nucleotide sequence ID" value="XM_003136456.1"/>
</dbReference>